<dbReference type="RefSeq" id="WP_076393644.1">
    <property type="nucleotide sequence ID" value="NZ_FTOV01000006.1"/>
</dbReference>
<accession>A0A1N7PH60</accession>
<organism evidence="1 2">
    <name type="scientific">Chryseobacterium gambrini</name>
    <dbReference type="NCBI Taxonomy" id="373672"/>
    <lineage>
        <taxon>Bacteria</taxon>
        <taxon>Pseudomonadati</taxon>
        <taxon>Bacteroidota</taxon>
        <taxon>Flavobacteriia</taxon>
        <taxon>Flavobacteriales</taxon>
        <taxon>Weeksellaceae</taxon>
        <taxon>Chryseobacterium group</taxon>
        <taxon>Chryseobacterium</taxon>
    </lineage>
</organism>
<evidence type="ECO:0000313" key="1">
    <source>
        <dbReference type="EMBL" id="SIT09993.1"/>
    </source>
</evidence>
<name>A0A1N7PH60_9FLAO</name>
<protein>
    <submittedName>
        <fullName evidence="1">Uncharacterized protein</fullName>
    </submittedName>
</protein>
<proteinExistence type="predicted"/>
<dbReference type="EMBL" id="FTOV01000006">
    <property type="protein sequence ID" value="SIT09993.1"/>
    <property type="molecule type" value="Genomic_DNA"/>
</dbReference>
<dbReference type="Proteomes" id="UP000185781">
    <property type="component" value="Unassembled WGS sequence"/>
</dbReference>
<dbReference type="AlphaFoldDB" id="A0A1N7PH60"/>
<sequence length="289" mass="33648">MKKYLLGIFFIYLLSCGNSDNLENENVNLQNTKIQTLTIQDEEIDNGNATLYEKLDFKFEYAQNKLIKVWDIHNNYTENLSYTNNLITNINISGYSYPQLSNHLFFKVKRNLFYDNNQRIIKSEAVESPNNYRYTTFEYPSANIIVAKNYLQNSFDGSITWSQKSIIYLSNGNVEKVEIWSNTIPSIQSSVTKYEYDQKINPNHSVDINRILALPEYSFNVFELQDYSQISNNNVIKKMKYTVNNTVESLSETVNVHYNYQSNNLPATIYLQYNYSGNTGLKVSAIYGY</sequence>
<dbReference type="STRING" id="373672.SAMN05421785_106264"/>
<reference evidence="1 2" key="1">
    <citation type="submission" date="2017-01" db="EMBL/GenBank/DDBJ databases">
        <authorList>
            <person name="Mah S.A."/>
            <person name="Swanson W.J."/>
            <person name="Moy G.W."/>
            <person name="Vacquier V.D."/>
        </authorList>
    </citation>
    <scope>NUCLEOTIDE SEQUENCE [LARGE SCALE GENOMIC DNA]</scope>
    <source>
        <strain evidence="1 2">DSM 18014</strain>
    </source>
</reference>
<evidence type="ECO:0000313" key="2">
    <source>
        <dbReference type="Proteomes" id="UP000185781"/>
    </source>
</evidence>
<gene>
    <name evidence="1" type="ORF">SAMN05421785_106264</name>
</gene>
<dbReference type="OrthoDB" id="1234171at2"/>